<evidence type="ECO:0000259" key="2">
    <source>
        <dbReference type="Pfam" id="PF01636"/>
    </source>
</evidence>
<evidence type="ECO:0000313" key="3">
    <source>
        <dbReference type="EMBL" id="QCB95406.1"/>
    </source>
</evidence>
<dbReference type="InterPro" id="IPR002575">
    <property type="entry name" value="Aminoglycoside_PTrfase"/>
</dbReference>
<dbReference type="Gene3D" id="3.90.1200.10">
    <property type="match status" value="1"/>
</dbReference>
<feature type="domain" description="Aminoglycoside phosphotransferase" evidence="2">
    <location>
        <begin position="136"/>
        <end position="194"/>
    </location>
</feature>
<keyword evidence="3" id="KW-0808">Transferase</keyword>
<dbReference type="Proteomes" id="UP000296469">
    <property type="component" value="Chromosome"/>
</dbReference>
<dbReference type="AlphaFoldDB" id="A0A4P7SPZ5"/>
<evidence type="ECO:0000313" key="4">
    <source>
        <dbReference type="Proteomes" id="UP000296469"/>
    </source>
</evidence>
<keyword evidence="4" id="KW-1185">Reference proteome</keyword>
<protein>
    <submittedName>
        <fullName evidence="3">Aminoglycoside phosphotransferase family protein</fullName>
    </submittedName>
</protein>
<dbReference type="EMBL" id="CP039291">
    <property type="protein sequence ID" value="QCB95406.1"/>
    <property type="molecule type" value="Genomic_DNA"/>
</dbReference>
<accession>A0A4P7SPZ5</accession>
<sequence>MHDDTTPPDPTPGPARYVEPGGVAREETLPGGNVGGAVRRGATVRRPAGPWTPAVHALLAHVRARGLDGVPDPLGVDEAGREVLAFLPGEPVDLAEVTDARLASAARWLARYHAAVADFRPGRRRWRFEERDLRPGEIVCHHDATLYNMLVRAPGADDVVGVVDWDVAGPGVPLDELAMLAWSGVPFYLDPGPQEGARRLRLLVGAYGAQGADVGLAAPAAPDVARHVVVRMTAACDRIAAGQAAGDLGMRNLAHVGEPARTRAGVAAYAERLPGLLAALAAAAAAAAAASSSA</sequence>
<dbReference type="InterPro" id="IPR011009">
    <property type="entry name" value="Kinase-like_dom_sf"/>
</dbReference>
<dbReference type="KEGG" id="celz:E5225_12980"/>
<reference evidence="3 4" key="1">
    <citation type="submission" date="2019-04" db="EMBL/GenBank/DDBJ databases">
        <title>Isolation and identification of Cellulomonas shaoxiangyii sp. Nov. isolated from feces of the Tibetan antelopes (Pantholops hodgsonii) in the Qinghai-Tibet plateau of China.</title>
        <authorList>
            <person name="Tian Z."/>
        </authorList>
    </citation>
    <scope>NUCLEOTIDE SEQUENCE [LARGE SCALE GENOMIC DNA]</scope>
    <source>
        <strain evidence="3 4">Z28</strain>
    </source>
</reference>
<dbReference type="GO" id="GO:0016740">
    <property type="term" value="F:transferase activity"/>
    <property type="evidence" value="ECO:0007669"/>
    <property type="project" value="UniProtKB-KW"/>
</dbReference>
<gene>
    <name evidence="3" type="ORF">E5225_12980</name>
</gene>
<proteinExistence type="predicted"/>
<dbReference type="SUPFAM" id="SSF56112">
    <property type="entry name" value="Protein kinase-like (PK-like)"/>
    <property type="match status" value="1"/>
</dbReference>
<name>A0A4P7SPZ5_9CELL</name>
<evidence type="ECO:0000256" key="1">
    <source>
        <dbReference type="SAM" id="MobiDB-lite"/>
    </source>
</evidence>
<dbReference type="Pfam" id="PF01636">
    <property type="entry name" value="APH"/>
    <property type="match status" value="1"/>
</dbReference>
<dbReference type="OrthoDB" id="236897at2"/>
<organism evidence="3 4">
    <name type="scientific">Cellulomonas shaoxiangyii</name>
    <dbReference type="NCBI Taxonomy" id="2566013"/>
    <lineage>
        <taxon>Bacteria</taxon>
        <taxon>Bacillati</taxon>
        <taxon>Actinomycetota</taxon>
        <taxon>Actinomycetes</taxon>
        <taxon>Micrococcales</taxon>
        <taxon>Cellulomonadaceae</taxon>
        <taxon>Cellulomonas</taxon>
    </lineage>
</organism>
<feature type="region of interest" description="Disordered" evidence="1">
    <location>
        <begin position="1"/>
        <end position="38"/>
    </location>
</feature>